<dbReference type="Gene3D" id="2.60.40.1120">
    <property type="entry name" value="Carboxypeptidase-like, regulatory domain"/>
    <property type="match status" value="4"/>
</dbReference>
<dbReference type="InterPro" id="IPR013320">
    <property type="entry name" value="ConA-like_dom_sf"/>
</dbReference>
<dbReference type="PANTHER" id="PTHR43399:SF4">
    <property type="entry name" value="CELL WALL-ASSOCIATED PROTEASE"/>
    <property type="match status" value="1"/>
</dbReference>
<dbReference type="OrthoDB" id="9790784at2"/>
<keyword evidence="3 5" id="KW-0378">Hydrolase</keyword>
<evidence type="ECO:0000256" key="3">
    <source>
        <dbReference type="ARBA" id="ARBA00022801"/>
    </source>
</evidence>
<dbReference type="NCBIfam" id="NF038128">
    <property type="entry name" value="choice_anch_J"/>
    <property type="match status" value="1"/>
</dbReference>
<feature type="active site" description="Charge relay system" evidence="5">
    <location>
        <position position="261"/>
    </location>
</feature>
<comment type="similarity">
    <text evidence="1 5 6">Belongs to the peptidase S8 family.</text>
</comment>
<comment type="caution">
    <text evidence="10">The sequence shown here is derived from an EMBL/GenBank/DDBJ whole genome shotgun (WGS) entry which is preliminary data.</text>
</comment>
<dbReference type="Pfam" id="PF13620">
    <property type="entry name" value="CarboxypepD_reg"/>
    <property type="match status" value="2"/>
</dbReference>
<name>A0A4R6ZAV7_9GAMM</name>
<feature type="domain" description="Peptidase S8/S53" evidence="9">
    <location>
        <begin position="208"/>
        <end position="507"/>
    </location>
</feature>
<dbReference type="InterPro" id="IPR000209">
    <property type="entry name" value="Peptidase_S8/S53_dom"/>
</dbReference>
<evidence type="ECO:0000256" key="2">
    <source>
        <dbReference type="ARBA" id="ARBA00022670"/>
    </source>
</evidence>
<feature type="signal peptide" evidence="8">
    <location>
        <begin position="1"/>
        <end position="34"/>
    </location>
</feature>
<feature type="region of interest" description="Disordered" evidence="7">
    <location>
        <begin position="250"/>
        <end position="273"/>
    </location>
</feature>
<dbReference type="Pfam" id="PF00082">
    <property type="entry name" value="Peptidase_S8"/>
    <property type="match status" value="1"/>
</dbReference>
<keyword evidence="8" id="KW-0732">Signal</keyword>
<dbReference type="InterPro" id="IPR015500">
    <property type="entry name" value="Peptidase_S8_subtilisin-rel"/>
</dbReference>
<keyword evidence="11" id="KW-1185">Reference proteome</keyword>
<evidence type="ECO:0000313" key="10">
    <source>
        <dbReference type="EMBL" id="TDR48839.1"/>
    </source>
</evidence>
<evidence type="ECO:0000259" key="9">
    <source>
        <dbReference type="Pfam" id="PF00082"/>
    </source>
</evidence>
<dbReference type="PANTHER" id="PTHR43399">
    <property type="entry name" value="SUBTILISIN-RELATED"/>
    <property type="match status" value="1"/>
</dbReference>
<dbReference type="EMBL" id="SNZH01000001">
    <property type="protein sequence ID" value="TDR48839.1"/>
    <property type="molecule type" value="Genomic_DNA"/>
</dbReference>
<feature type="compositionally biased region" description="Basic and acidic residues" evidence="7">
    <location>
        <begin position="320"/>
        <end position="333"/>
    </location>
</feature>
<feature type="active site" description="Charge relay system" evidence="5">
    <location>
        <position position="217"/>
    </location>
</feature>
<accession>A0A4R6ZAV7</accession>
<evidence type="ECO:0000256" key="6">
    <source>
        <dbReference type="RuleBase" id="RU003355"/>
    </source>
</evidence>
<dbReference type="Gene3D" id="3.40.50.200">
    <property type="entry name" value="Peptidase S8/S53 domain"/>
    <property type="match status" value="1"/>
</dbReference>
<feature type="region of interest" description="Disordered" evidence="7">
    <location>
        <begin position="320"/>
        <end position="342"/>
    </location>
</feature>
<dbReference type="Gene3D" id="2.60.120.200">
    <property type="match status" value="1"/>
</dbReference>
<dbReference type="InterPro" id="IPR022398">
    <property type="entry name" value="Peptidase_S8_His-AS"/>
</dbReference>
<dbReference type="RefSeq" id="WP_133816943.1">
    <property type="nucleotide sequence ID" value="NZ_SNZH01000001.1"/>
</dbReference>
<feature type="chain" id="PRO_5020217434" evidence="8">
    <location>
        <begin position="35"/>
        <end position="1678"/>
    </location>
</feature>
<dbReference type="InterPro" id="IPR008969">
    <property type="entry name" value="CarboxyPept-like_regulatory"/>
</dbReference>
<evidence type="ECO:0000256" key="1">
    <source>
        <dbReference type="ARBA" id="ARBA00011073"/>
    </source>
</evidence>
<dbReference type="InterPro" id="IPR023828">
    <property type="entry name" value="Peptidase_S8_Ser-AS"/>
</dbReference>
<evidence type="ECO:0000256" key="4">
    <source>
        <dbReference type="ARBA" id="ARBA00022825"/>
    </source>
</evidence>
<dbReference type="PRINTS" id="PR00723">
    <property type="entry name" value="SUBTILISIN"/>
</dbReference>
<evidence type="ECO:0000256" key="7">
    <source>
        <dbReference type="SAM" id="MobiDB-lite"/>
    </source>
</evidence>
<dbReference type="InterPro" id="IPR023827">
    <property type="entry name" value="Peptidase_S8_Asp-AS"/>
</dbReference>
<evidence type="ECO:0000256" key="8">
    <source>
        <dbReference type="SAM" id="SignalP"/>
    </source>
</evidence>
<dbReference type="Proteomes" id="UP000295293">
    <property type="component" value="Unassembled WGS sequence"/>
</dbReference>
<feature type="active site" description="Charge relay system" evidence="5">
    <location>
        <position position="465"/>
    </location>
</feature>
<dbReference type="PROSITE" id="PS51892">
    <property type="entry name" value="SUBTILASE"/>
    <property type="match status" value="1"/>
</dbReference>
<dbReference type="SUPFAM" id="SSF52743">
    <property type="entry name" value="Subtilisin-like"/>
    <property type="match status" value="1"/>
</dbReference>
<dbReference type="InterPro" id="IPR051048">
    <property type="entry name" value="Peptidase_S8/S53_subtilisin"/>
</dbReference>
<dbReference type="PROSITE" id="PS00137">
    <property type="entry name" value="SUBTILASE_HIS"/>
    <property type="match status" value="1"/>
</dbReference>
<protein>
    <submittedName>
        <fullName evidence="10">Subtilisin family serine protease</fullName>
    </submittedName>
</protein>
<gene>
    <name evidence="10" type="ORF">DFR29_101463</name>
</gene>
<dbReference type="PROSITE" id="PS00136">
    <property type="entry name" value="SUBTILASE_ASP"/>
    <property type="match status" value="1"/>
</dbReference>
<dbReference type="SUPFAM" id="SSF49899">
    <property type="entry name" value="Concanavalin A-like lectins/glucanases"/>
    <property type="match status" value="1"/>
</dbReference>
<dbReference type="GO" id="GO:0004252">
    <property type="term" value="F:serine-type endopeptidase activity"/>
    <property type="evidence" value="ECO:0007669"/>
    <property type="project" value="UniProtKB-UniRule"/>
</dbReference>
<evidence type="ECO:0000256" key="5">
    <source>
        <dbReference type="PROSITE-ProRule" id="PRU01240"/>
    </source>
</evidence>
<reference evidence="10 11" key="1">
    <citation type="submission" date="2019-03" db="EMBL/GenBank/DDBJ databases">
        <title>Genomic Encyclopedia of Type Strains, Phase IV (KMG-IV): sequencing the most valuable type-strain genomes for metagenomic binning, comparative biology and taxonomic classification.</title>
        <authorList>
            <person name="Goeker M."/>
        </authorList>
    </citation>
    <scope>NUCLEOTIDE SEQUENCE [LARGE SCALE GENOMIC DNA]</scope>
    <source>
        <strain evidence="10 11">DSM 21667</strain>
    </source>
</reference>
<evidence type="ECO:0000313" key="11">
    <source>
        <dbReference type="Proteomes" id="UP000295293"/>
    </source>
</evidence>
<dbReference type="InterPro" id="IPR036852">
    <property type="entry name" value="Peptidase_S8/S53_dom_sf"/>
</dbReference>
<sequence>MRVETPGPDSFRPRLRPLPLILAAALAFSAAASAATAPQPAQIVIPGMAAGSESGAGLPAAASRAAIDGRLLRQFARSSRLDYVIELRERADLSAAYAMNWQQRGRYVYKTLHDTAERSQAALRRSLAADGVRFDAHWIKNAIVVHGGDLASANKASRYGEVQRISLLPKAEPVLPTVPRKAAAATHGIGANIQWIGADQVWAQGTTGNGVTIGIIDSGVAFQHEALRAQYRGAVAGGYDHDYNWFDPLGGSPEPQASSAHGSHVAGTALGDNRHADPALRERIGVAPGAQWTACQGFPIDGDPGQALLACGEFMLAPTRRDGSAADPDRRPEVVNNSWSTSESCDGVPRPFFQDMIEAWAAAGVIPLFAQGNAVNCDLPEPAGLSTVASPASLAASFAVGSSGNHDGQYANHSVWGPTQAVSSGLPGLPDPRGFPQMKPQVVAPGVAIRSALDDGSYGLMTGTSMSTPHVAGLLALMIEAGDCLRGDYATLGTLLMQTARAVPYASGGTPPPGLGDVPNYATGWGEIDAPAAVNAAAAACGPQGFLRGHVRDSAGRAIAGASIDVFVDASQRIYHLVSDVDGSFVRRLPAQTGGGYQVQVSAYGYLPDAEAGVLVHNGMNTSHEVTLGTAPLHTVGGRVRDAATGWPLHARIRIGGYPGQPLWTDPLSGVYSIRLPAGTAYRFDVDSDIPGYAASSRAVADVGSATTQDFQLGADPLACRAPGYTYANQLLQQDFQASGATTPPGWNASSAGIGWQFGDSTQLSSEAFVITAHGNFAASNESLGADGGWANDGRYDYLTMPAFNLAGVTAPVLRYASFFQNWDGAGTVQGSRDGGVSWVALGTPQHRDYGQPWSDEVVDLAPLAGATNARLRWHTEDGSSDKNQSLGPVWAIDDIAVQGGCRAPTQTGLLIGHVRDANTGAALDGAEVRLGNGATRVHSFRSEDSGVGAGFYALAASAGTATLQASRGSLPAGYADASRTQSVAAGSTQSADLALPAARLRLYPTTGPTASVVLGSSASAPFTVRNTGTSPLAFGFEGVAVEEHFDGSFPPTGWSTINHGNDCAWKLLAPNQGNYAGGDGQAASVQLYPCDGAATGSNADLISPPLDLSQSHTASLGFFVSLFNSGLNQPRLDVDVSTDAGASWHTVWTRSEDLSGSGPGSLVEIDLSDYAGAANARVRFHFEATPPYGWVIVDQIHLFNALSASPRVDLAPDYGSLAAGASQELQASFDASGIAQPGVYQVPVRVAEDTPYEWPFGDIAATMTVTAPASYGAIAGRVQGLGACDIQAANLADAQVTIRDAAGTAFSTRSDADGKYRYWLPAASGPFSVAVSAGGHVAAVRNGVALSAGGETAADFGLRAQLPCLLSDQAALSAQVANGQSAQVDFHLMNGGAAATGWSLRSGGDPQLRQPLPLSQTVSAEVEPNFSTACLNPNNGLTLENHFLRVFPLAERDDTAQIATITGMSFASDTAHSASGTQTVHARVYRLNGEFKFANMQLLREQDVTVADGDLQRFSVRFAEPLIVARDTVLVAAIHAPSGSGVGNTFFPGFNSEGQSAPGYSAMADCGFSEPVPFGNVDPRLGELALLLELEVMSADPCGSSATPAAWLGVSPASGQLAADANVAVQAQIAAGNASDGDYRGSLCLAATGEAKPRVIPVNLRVGGSDAIFSNGFEQAR</sequence>
<dbReference type="PROSITE" id="PS00138">
    <property type="entry name" value="SUBTILASE_SER"/>
    <property type="match status" value="1"/>
</dbReference>
<organism evidence="10 11">
    <name type="scientific">Tahibacter aquaticus</name>
    <dbReference type="NCBI Taxonomy" id="520092"/>
    <lineage>
        <taxon>Bacteria</taxon>
        <taxon>Pseudomonadati</taxon>
        <taxon>Pseudomonadota</taxon>
        <taxon>Gammaproteobacteria</taxon>
        <taxon>Lysobacterales</taxon>
        <taxon>Rhodanobacteraceae</taxon>
        <taxon>Tahibacter</taxon>
    </lineage>
</organism>
<keyword evidence="2 5" id="KW-0645">Protease</keyword>
<dbReference type="GO" id="GO:0006508">
    <property type="term" value="P:proteolysis"/>
    <property type="evidence" value="ECO:0007669"/>
    <property type="project" value="UniProtKB-KW"/>
</dbReference>
<dbReference type="SUPFAM" id="SSF49464">
    <property type="entry name" value="Carboxypeptidase regulatory domain-like"/>
    <property type="match status" value="2"/>
</dbReference>
<keyword evidence="4 5" id="KW-0720">Serine protease</keyword>
<proteinExistence type="inferred from homology"/>
<dbReference type="Gene3D" id="2.60.120.260">
    <property type="entry name" value="Galactose-binding domain-like"/>
    <property type="match status" value="1"/>
</dbReference>